<evidence type="ECO:0000313" key="2">
    <source>
        <dbReference type="Proteomes" id="UP001064048"/>
    </source>
</evidence>
<sequence length="507" mass="55072">VEALLTQYLTNEASLPSTPTDSENGVSPYQVWEVVLAIALCHNVTPVYELDDQRVDETQSESCGGAVPQQELCDYQASSPDEVALVKWTDMEEISGEITYYVKGADVALAKLLDSSWLNNECKRLAADGLRTLVVAKKVLTKNEYLEFESEYKEARLSVTNRTEKTIAAMSKLQCGLKLLGLTGVEDRLADDVPKNYGHVTDSWNKGRFLDSFPTTFIWMLTGDKLETALCIARSLQLGGGAGWRAARECTARGDALALLQDLAAAGDHPDLIIEGETLEVPLTDITIAAGPDLELWRDSVNTSILGQRFLGGTHVEQDLGGVFAAFVLPRCRQPFGATDRTWCACGVCLQSYEEEFVEVLCKCAGVVVARCSPTQKARVAQLLRARGRVVAAVGDGGNDVAMIQEADIGVGIEGAEGRAASLAGDVSVRAFAALARLLLVHGRRAVMRSAALSLFIVHRGLIVSTMQKETQFWRRRPPEGGLSPVEGSRVSKISRSFILSLKIRHV</sequence>
<dbReference type="Proteomes" id="UP001064048">
    <property type="component" value="Chromosome Z"/>
</dbReference>
<accession>A0ACC0K252</accession>
<evidence type="ECO:0000313" key="1">
    <source>
        <dbReference type="EMBL" id="KAI8430330.1"/>
    </source>
</evidence>
<gene>
    <name evidence="1" type="ORF">MSG28_000637</name>
</gene>
<reference evidence="1 2" key="1">
    <citation type="journal article" date="2022" name="Genome Biol. Evol.">
        <title>The Spruce Budworm Genome: Reconstructing the Evolutionary History of Antifreeze Proteins.</title>
        <authorList>
            <person name="Beliveau C."/>
            <person name="Gagne P."/>
            <person name="Picq S."/>
            <person name="Vernygora O."/>
            <person name="Keeling C.I."/>
            <person name="Pinkney K."/>
            <person name="Doucet D."/>
            <person name="Wen F."/>
            <person name="Johnston J.S."/>
            <person name="Maaroufi H."/>
            <person name="Boyle B."/>
            <person name="Laroche J."/>
            <person name="Dewar K."/>
            <person name="Juretic N."/>
            <person name="Blackburn G."/>
            <person name="Nisole A."/>
            <person name="Brunet B."/>
            <person name="Brandao M."/>
            <person name="Lumley L."/>
            <person name="Duan J."/>
            <person name="Quan G."/>
            <person name="Lucarotti C.J."/>
            <person name="Roe A.D."/>
            <person name="Sperling F.A.H."/>
            <person name="Levesque R.C."/>
            <person name="Cusson M."/>
        </authorList>
    </citation>
    <scope>NUCLEOTIDE SEQUENCE [LARGE SCALE GENOMIC DNA]</scope>
    <source>
        <strain evidence="1">Glfc:IPQL:Cfum</strain>
    </source>
</reference>
<proteinExistence type="predicted"/>
<dbReference type="EMBL" id="CM046131">
    <property type="protein sequence ID" value="KAI8430330.1"/>
    <property type="molecule type" value="Genomic_DNA"/>
</dbReference>
<comment type="caution">
    <text evidence="1">The sequence shown here is derived from an EMBL/GenBank/DDBJ whole genome shotgun (WGS) entry which is preliminary data.</text>
</comment>
<feature type="non-terminal residue" evidence="1">
    <location>
        <position position="1"/>
    </location>
</feature>
<keyword evidence="2" id="KW-1185">Reference proteome</keyword>
<name>A0ACC0K252_CHOFU</name>
<protein>
    <submittedName>
        <fullName evidence="1">Uncharacterized protein</fullName>
    </submittedName>
</protein>
<organism evidence="1 2">
    <name type="scientific">Choristoneura fumiferana</name>
    <name type="common">Spruce budworm moth</name>
    <name type="synonym">Archips fumiferana</name>
    <dbReference type="NCBI Taxonomy" id="7141"/>
    <lineage>
        <taxon>Eukaryota</taxon>
        <taxon>Metazoa</taxon>
        <taxon>Ecdysozoa</taxon>
        <taxon>Arthropoda</taxon>
        <taxon>Hexapoda</taxon>
        <taxon>Insecta</taxon>
        <taxon>Pterygota</taxon>
        <taxon>Neoptera</taxon>
        <taxon>Endopterygota</taxon>
        <taxon>Lepidoptera</taxon>
        <taxon>Glossata</taxon>
        <taxon>Ditrysia</taxon>
        <taxon>Tortricoidea</taxon>
        <taxon>Tortricidae</taxon>
        <taxon>Tortricinae</taxon>
        <taxon>Choristoneura</taxon>
    </lineage>
</organism>